<feature type="transmembrane region" description="Helical" evidence="6">
    <location>
        <begin position="125"/>
        <end position="145"/>
    </location>
</feature>
<dbReference type="GO" id="GO:0000297">
    <property type="term" value="F:spermine transmembrane transporter activity"/>
    <property type="evidence" value="ECO:0007669"/>
    <property type="project" value="TreeGrafter"/>
</dbReference>
<gene>
    <name evidence="8" type="ORF">P167DRAFT_488681</name>
</gene>
<reference evidence="8 9" key="1">
    <citation type="journal article" date="2018" name="Nat. Ecol. Evol.">
        <title>Pezizomycetes genomes reveal the molecular basis of ectomycorrhizal truffle lifestyle.</title>
        <authorList>
            <person name="Murat C."/>
            <person name="Payen T."/>
            <person name="Noel B."/>
            <person name="Kuo A."/>
            <person name="Morin E."/>
            <person name="Chen J."/>
            <person name="Kohler A."/>
            <person name="Krizsan K."/>
            <person name="Balestrini R."/>
            <person name="Da Silva C."/>
            <person name="Montanini B."/>
            <person name="Hainaut M."/>
            <person name="Levati E."/>
            <person name="Barry K.W."/>
            <person name="Belfiori B."/>
            <person name="Cichocki N."/>
            <person name="Clum A."/>
            <person name="Dockter R.B."/>
            <person name="Fauchery L."/>
            <person name="Guy J."/>
            <person name="Iotti M."/>
            <person name="Le Tacon F."/>
            <person name="Lindquist E.A."/>
            <person name="Lipzen A."/>
            <person name="Malagnac F."/>
            <person name="Mello A."/>
            <person name="Molinier V."/>
            <person name="Miyauchi S."/>
            <person name="Poulain J."/>
            <person name="Riccioni C."/>
            <person name="Rubini A."/>
            <person name="Sitrit Y."/>
            <person name="Splivallo R."/>
            <person name="Traeger S."/>
            <person name="Wang M."/>
            <person name="Zifcakova L."/>
            <person name="Wipf D."/>
            <person name="Zambonelli A."/>
            <person name="Paolocci F."/>
            <person name="Nowrousian M."/>
            <person name="Ottonello S."/>
            <person name="Baldrian P."/>
            <person name="Spatafora J.W."/>
            <person name="Henrissat B."/>
            <person name="Nagy L.G."/>
            <person name="Aury J.M."/>
            <person name="Wincker P."/>
            <person name="Grigoriev I.V."/>
            <person name="Bonfante P."/>
            <person name="Martin F.M."/>
        </authorList>
    </citation>
    <scope>NUCLEOTIDE SEQUENCE [LARGE SCALE GENOMIC DNA]</scope>
    <source>
        <strain evidence="8 9">CCBAS932</strain>
    </source>
</reference>
<evidence type="ECO:0000256" key="4">
    <source>
        <dbReference type="ARBA" id="ARBA00023136"/>
    </source>
</evidence>
<accession>A0A3N4KTZ0</accession>
<keyword evidence="2 6" id="KW-0812">Transmembrane</keyword>
<dbReference type="CDD" id="cd17323">
    <property type="entry name" value="MFS_Tpo1_MDR_like"/>
    <property type="match status" value="1"/>
</dbReference>
<feature type="region of interest" description="Disordered" evidence="5">
    <location>
        <begin position="1"/>
        <end position="25"/>
    </location>
</feature>
<dbReference type="InterPro" id="IPR011701">
    <property type="entry name" value="MFS"/>
</dbReference>
<feature type="domain" description="Major facilitator superfamily (MFS) profile" evidence="7">
    <location>
        <begin position="60"/>
        <end position="508"/>
    </location>
</feature>
<feature type="transmembrane region" description="Helical" evidence="6">
    <location>
        <begin position="456"/>
        <end position="476"/>
    </location>
</feature>
<evidence type="ECO:0000313" key="9">
    <source>
        <dbReference type="Proteomes" id="UP000277580"/>
    </source>
</evidence>
<proteinExistence type="predicted"/>
<evidence type="ECO:0000256" key="6">
    <source>
        <dbReference type="SAM" id="Phobius"/>
    </source>
</evidence>
<dbReference type="FunFam" id="1.20.1250.20:FF:000011">
    <property type="entry name" value="MFS multidrug transporter, putative"/>
    <property type="match status" value="1"/>
</dbReference>
<evidence type="ECO:0000259" key="7">
    <source>
        <dbReference type="PROSITE" id="PS50850"/>
    </source>
</evidence>
<dbReference type="InterPro" id="IPR036259">
    <property type="entry name" value="MFS_trans_sf"/>
</dbReference>
<comment type="subcellular location">
    <subcellularLocation>
        <location evidence="1">Membrane</location>
        <topology evidence="1">Multi-pass membrane protein</topology>
    </subcellularLocation>
</comment>
<evidence type="ECO:0000313" key="8">
    <source>
        <dbReference type="EMBL" id="RPB11821.1"/>
    </source>
</evidence>
<evidence type="ECO:0000256" key="5">
    <source>
        <dbReference type="SAM" id="MobiDB-lite"/>
    </source>
</evidence>
<dbReference type="OrthoDB" id="3365399at2759"/>
<feature type="transmembrane region" description="Helical" evidence="6">
    <location>
        <begin position="324"/>
        <end position="350"/>
    </location>
</feature>
<dbReference type="PANTHER" id="PTHR23502">
    <property type="entry name" value="MAJOR FACILITATOR SUPERFAMILY"/>
    <property type="match status" value="1"/>
</dbReference>
<protein>
    <submittedName>
        <fullName evidence="8">MFS general substrate transporter</fullName>
    </submittedName>
</protein>
<feature type="transmembrane region" description="Helical" evidence="6">
    <location>
        <begin position="84"/>
        <end position="105"/>
    </location>
</feature>
<dbReference type="AlphaFoldDB" id="A0A3N4KTZ0"/>
<sequence length="508" mass="56060">MSESSVVSQLPDEKLKLEGGNDSASPFDSSVVVDAAAEESISLVDNENPYNWSTKKRWLITTVFCLMNFAVSIGASIFTPGIGFISYSFGVSTVVATLGLSFYVLGFSMGPLLFAPMSEVYGRRIVYIPTWLLFCVFQIGCATAQNIETLLICRFFVGMFGSPSLTVAGGSMSDIWLPNELGPPLGLFTMTAFLGPVAGPIVGGFIVEYIKNSAPWRWSFWVQLILSGVLAPNLIWLPETYATTLLEKKAKALGRPLPGGGRKAQSKVFKVAIWRPLEMLVFEPVVILVSVYISFLFGILYLYFGAYPLIFQGSYHFTSGYSGLAFLGIGIGVILSFPTGALSNIIYIRLKKDRRTYPEGRLPMAIVAAVIVPGSIFWFAWSGGRNGVHWIVPVLSGVPFGWSMVVLFISQISFLAEGYLEYSASVIAANTIMRSLFSMAFPLFGPTMYRAMTPEWAGSLLGFIAIAFMPIPWLFFKYGKWLRRNSRFPTKQELEEREREREAAGLEA</sequence>
<organism evidence="8 9">
    <name type="scientific">Morchella conica CCBAS932</name>
    <dbReference type="NCBI Taxonomy" id="1392247"/>
    <lineage>
        <taxon>Eukaryota</taxon>
        <taxon>Fungi</taxon>
        <taxon>Dikarya</taxon>
        <taxon>Ascomycota</taxon>
        <taxon>Pezizomycotina</taxon>
        <taxon>Pezizomycetes</taxon>
        <taxon>Pezizales</taxon>
        <taxon>Morchellaceae</taxon>
        <taxon>Morchella</taxon>
    </lineage>
</organism>
<dbReference type="InParanoid" id="A0A3N4KTZ0"/>
<dbReference type="Gene3D" id="1.20.1250.20">
    <property type="entry name" value="MFS general substrate transporter like domains"/>
    <property type="match status" value="1"/>
</dbReference>
<dbReference type="SUPFAM" id="SSF103473">
    <property type="entry name" value="MFS general substrate transporter"/>
    <property type="match status" value="1"/>
</dbReference>
<evidence type="ECO:0000256" key="3">
    <source>
        <dbReference type="ARBA" id="ARBA00022989"/>
    </source>
</evidence>
<feature type="transmembrane region" description="Helical" evidence="6">
    <location>
        <begin position="387"/>
        <end position="410"/>
    </location>
</feature>
<feature type="transmembrane region" description="Helical" evidence="6">
    <location>
        <begin position="422"/>
        <end position="444"/>
    </location>
</feature>
<feature type="transmembrane region" description="Helical" evidence="6">
    <location>
        <begin position="362"/>
        <end position="381"/>
    </location>
</feature>
<dbReference type="PANTHER" id="PTHR23502:SF38">
    <property type="entry name" value="POLYAMINE TRANSPORTER 4"/>
    <property type="match status" value="1"/>
</dbReference>
<dbReference type="GO" id="GO:0005886">
    <property type="term" value="C:plasma membrane"/>
    <property type="evidence" value="ECO:0007669"/>
    <property type="project" value="TreeGrafter"/>
</dbReference>
<dbReference type="STRING" id="1392247.A0A3N4KTZ0"/>
<dbReference type="Proteomes" id="UP000277580">
    <property type="component" value="Unassembled WGS sequence"/>
</dbReference>
<feature type="transmembrane region" description="Helical" evidence="6">
    <location>
        <begin position="280"/>
        <end position="304"/>
    </location>
</feature>
<name>A0A3N4KTZ0_9PEZI</name>
<dbReference type="GO" id="GO:0015606">
    <property type="term" value="F:spermidine transmembrane transporter activity"/>
    <property type="evidence" value="ECO:0007669"/>
    <property type="project" value="TreeGrafter"/>
</dbReference>
<feature type="transmembrane region" description="Helical" evidence="6">
    <location>
        <begin position="185"/>
        <end position="206"/>
    </location>
</feature>
<feature type="transmembrane region" description="Helical" evidence="6">
    <location>
        <begin position="58"/>
        <end position="78"/>
    </location>
</feature>
<keyword evidence="4 6" id="KW-0472">Membrane</keyword>
<dbReference type="EMBL" id="ML119133">
    <property type="protein sequence ID" value="RPB11821.1"/>
    <property type="molecule type" value="Genomic_DNA"/>
</dbReference>
<keyword evidence="9" id="KW-1185">Reference proteome</keyword>
<dbReference type="InterPro" id="IPR020846">
    <property type="entry name" value="MFS_dom"/>
</dbReference>
<dbReference type="Pfam" id="PF07690">
    <property type="entry name" value="MFS_1"/>
    <property type="match status" value="1"/>
</dbReference>
<evidence type="ECO:0000256" key="1">
    <source>
        <dbReference type="ARBA" id="ARBA00004141"/>
    </source>
</evidence>
<evidence type="ECO:0000256" key="2">
    <source>
        <dbReference type="ARBA" id="ARBA00022692"/>
    </source>
</evidence>
<keyword evidence="3 6" id="KW-1133">Transmembrane helix</keyword>
<feature type="transmembrane region" description="Helical" evidence="6">
    <location>
        <begin position="151"/>
        <end position="173"/>
    </location>
</feature>
<dbReference type="PROSITE" id="PS50850">
    <property type="entry name" value="MFS"/>
    <property type="match status" value="1"/>
</dbReference>